<evidence type="ECO:0000313" key="2">
    <source>
        <dbReference type="EMBL" id="MDB8750388.1"/>
    </source>
</evidence>
<proteinExistence type="predicted"/>
<evidence type="ECO:0000259" key="1">
    <source>
        <dbReference type="Pfam" id="PF01936"/>
    </source>
</evidence>
<dbReference type="GO" id="GO:0004540">
    <property type="term" value="F:RNA nuclease activity"/>
    <property type="evidence" value="ECO:0007669"/>
    <property type="project" value="InterPro"/>
</dbReference>
<dbReference type="Proteomes" id="UP001213042">
    <property type="component" value="Unassembled WGS sequence"/>
</dbReference>
<organism evidence="2 3">
    <name type="scientific">Ruminococcus bicirculans</name>
    <name type="common">ex Wegman et al. 2014</name>
    <dbReference type="NCBI Taxonomy" id="1160721"/>
    <lineage>
        <taxon>Bacteria</taxon>
        <taxon>Bacillati</taxon>
        <taxon>Bacillota</taxon>
        <taxon>Clostridia</taxon>
        <taxon>Eubacteriales</taxon>
        <taxon>Oscillospiraceae</taxon>
        <taxon>Ruminococcus</taxon>
    </lineage>
</organism>
<accession>A0AAW6EG37</accession>
<dbReference type="Pfam" id="PF01936">
    <property type="entry name" value="NYN"/>
    <property type="match status" value="1"/>
</dbReference>
<reference evidence="2" key="1">
    <citation type="submission" date="2023-01" db="EMBL/GenBank/DDBJ databases">
        <title>Human gut microbiome strain richness.</title>
        <authorList>
            <person name="Chen-Liaw A."/>
        </authorList>
    </citation>
    <scope>NUCLEOTIDE SEQUENCE</scope>
    <source>
        <strain evidence="2">D43st1_D9_D43t1_170807</strain>
    </source>
</reference>
<gene>
    <name evidence="2" type="ORF">PNW00_08025</name>
</gene>
<comment type="caution">
    <text evidence="2">The sequence shown here is derived from an EMBL/GenBank/DDBJ whole genome shotgun (WGS) entry which is preliminary data.</text>
</comment>
<dbReference type="RefSeq" id="WP_195221332.1">
    <property type="nucleotide sequence ID" value="NZ_JADMWL010000014.1"/>
</dbReference>
<feature type="domain" description="NYN" evidence="1">
    <location>
        <begin position="223"/>
        <end position="335"/>
    </location>
</feature>
<protein>
    <submittedName>
        <fullName evidence="2">NYN domain-containing protein</fullName>
    </submittedName>
</protein>
<dbReference type="AlphaFoldDB" id="A0AAW6EG37"/>
<sequence>MTVDTKEVVTTIAYMIGVRMSALTVSYGECSELIEKLQADKDATTIRYLCKLRTVLMQKFKKTDDLMRFQLKNLHNIEWYDTDNIKQLEKWGFTIIQANCRSEKYMQEFTRLINENIDKCSQLFYDWLNWEYIRDLFFVPKYNKNGVMKAEFNKYMANIEHYPFQMYIHWQPAEVGSIIYSDRKFLKIIYGQHNDSFTDYTKYRDADDETRNNIYNFIDSTEKTAIAVDCENSDPYKLYSVLKGLNQEELAKIEKITLYDDPNTTAGWDWLSKFTQIPVEHIEIDRVTDRKSLVDVRMTASVVTDFYRDGITSFIIVSSDSDFWGLIESLPKAKFLVMYEYEKCGTAIKNALAQHGIYYCAIDDFCTAGTEELKRAVLFAELEKHLPSLIGENPLELTHKIYEATKVTATMKEMENFCTRYVKTLRLKVNSEGKFVIEIQTI</sequence>
<name>A0AAW6EG37_9FIRM</name>
<dbReference type="Gene3D" id="3.40.50.1010">
    <property type="entry name" value="5'-nuclease"/>
    <property type="match status" value="1"/>
</dbReference>
<dbReference type="InterPro" id="IPR021139">
    <property type="entry name" value="NYN"/>
</dbReference>
<evidence type="ECO:0000313" key="3">
    <source>
        <dbReference type="Proteomes" id="UP001213042"/>
    </source>
</evidence>
<dbReference type="EMBL" id="JAQMLU010000012">
    <property type="protein sequence ID" value="MDB8750388.1"/>
    <property type="molecule type" value="Genomic_DNA"/>
</dbReference>